<dbReference type="EMBL" id="MNCJ02000329">
    <property type="protein sequence ID" value="KAF5767540.1"/>
    <property type="molecule type" value="Genomic_DNA"/>
</dbReference>
<dbReference type="FunFam" id="1.25.40.10:FF:000031">
    <property type="entry name" value="Pentatricopeptide repeat-containing protein mitochondrial"/>
    <property type="match status" value="1"/>
</dbReference>
<keyword evidence="4" id="KW-1185">Reference proteome</keyword>
<reference evidence="3" key="2">
    <citation type="submission" date="2020-06" db="EMBL/GenBank/DDBJ databases">
        <title>Helianthus annuus Genome sequencing and assembly Release 2.</title>
        <authorList>
            <person name="Gouzy J."/>
            <person name="Langlade N."/>
            <person name="Munos S."/>
        </authorList>
    </citation>
    <scope>NUCLEOTIDE SEQUENCE</scope>
    <source>
        <tissue evidence="3">Leaves</tissue>
    </source>
</reference>
<dbReference type="PANTHER" id="PTHR47926">
    <property type="entry name" value="PENTATRICOPEPTIDE REPEAT-CONTAINING PROTEIN"/>
    <property type="match status" value="1"/>
</dbReference>
<dbReference type="FunFam" id="1.25.40.10:FF:000090">
    <property type="entry name" value="Pentatricopeptide repeat-containing protein, chloroplastic"/>
    <property type="match status" value="1"/>
</dbReference>
<dbReference type="Pfam" id="PF20431">
    <property type="entry name" value="E_motif"/>
    <property type="match status" value="1"/>
</dbReference>
<proteinExistence type="predicted"/>
<dbReference type="PANTHER" id="PTHR47926:SF397">
    <property type="entry name" value="(WILD MALAYSIAN BANANA) HYPOTHETICAL PROTEIN"/>
    <property type="match status" value="1"/>
</dbReference>
<gene>
    <name evidence="3" type="ORF">HanXRQr2_Chr14g0625501</name>
</gene>
<dbReference type="Proteomes" id="UP000215914">
    <property type="component" value="Unassembled WGS sequence"/>
</dbReference>
<sequence>MKHHLLHTTSCSSYMYTYKKVISLCIHGRPHYHHHHFFHSSATTTNLILHHINNFLSLRPPTPLQTLTKHHAFIITTGNHSNNVFISSKLISLYANLHHPTSSTQVFHSFHGYKDIFLWNSIIQAHFSNAMYSQCLHFYNSMRVFTPLLPNQFTVPIVVSACSEIRDLVAGMIVHGLVFKVGLFDDSGASFVYMYSKCGCVESARQVFDEMPVRDVVAWTALVIGYVSNGESDNGLRCVFEMYRADERPNFRTLEGGFQACGDLEVVYAGRCLHGAAVKSGLGCSVPVKSSILSMYSKCGSLEEACLSFCEVDVKDIKSWTTIIGVYGKWGCVRRCLSGFMEMLAYGIIPDPMVVSCVISGLANSTCTSAGKTFHGFMVRRNYHQDQMVHNALVSMYCKFGLISYAENVFKSARILDKEVWNAMVHGYGKVRNGAKCINLFAKMLDFGLDPDPYSLVSALSSCSEVREMNIGRCLHGYAVKRLMNEHVSVSNSLIDMYGNIGELETAKRLFCRTDKDVITWNTMISTYTRHGRYSEAFSLFNKMILQGTKPTASTLISMLSACTHMASVEKGIQIHKYIEENQQEMLLSNVTVATALVDMYAKCGQLEKSKNIFKKMTERDVISWNVMISGYGLHGDATSAIDMFREMELSNVKPNELTFLALLSACNHAGLVDEGKSLFGRMVDYYSLKPSLKHYTCMVDLLGRSGDLGEAENLVLSMPVGVVPDGGLWGALLSACKIHNNHEMGTRIAKRAIECEPTNDGYYIILANLYDSIGMWEDAERVRKYMKERGVEKAVGWSAV</sequence>
<name>A0A9K3E5S0_HELAN</name>
<dbReference type="Pfam" id="PF13041">
    <property type="entry name" value="PPR_2"/>
    <property type="match status" value="2"/>
</dbReference>
<dbReference type="Gramene" id="mRNA:HanXRQr2_Chr14g0625501">
    <property type="protein sequence ID" value="CDS:HanXRQr2_Chr14g0625501.1"/>
    <property type="gene ID" value="HanXRQr2_Chr14g0625501"/>
</dbReference>
<accession>A0A9K3E5S0</accession>
<feature type="repeat" description="PPR" evidence="2">
    <location>
        <begin position="215"/>
        <end position="249"/>
    </location>
</feature>
<evidence type="ECO:0000256" key="2">
    <source>
        <dbReference type="PROSITE-ProRule" id="PRU00708"/>
    </source>
</evidence>
<feature type="repeat" description="PPR" evidence="2">
    <location>
        <begin position="316"/>
        <end position="350"/>
    </location>
</feature>
<feature type="repeat" description="PPR" evidence="2">
    <location>
        <begin position="590"/>
        <end position="620"/>
    </location>
</feature>
<evidence type="ECO:0000256" key="1">
    <source>
        <dbReference type="ARBA" id="ARBA00022737"/>
    </source>
</evidence>
<feature type="repeat" description="PPR" evidence="2">
    <location>
        <begin position="417"/>
        <end position="451"/>
    </location>
</feature>
<dbReference type="InterPro" id="IPR046848">
    <property type="entry name" value="E_motif"/>
</dbReference>
<dbReference type="PROSITE" id="PS51375">
    <property type="entry name" value="PPR"/>
    <property type="match status" value="6"/>
</dbReference>
<dbReference type="GO" id="GO:0009451">
    <property type="term" value="P:RNA modification"/>
    <property type="evidence" value="ECO:0000318"/>
    <property type="project" value="GO_Central"/>
</dbReference>
<dbReference type="InterPro" id="IPR046960">
    <property type="entry name" value="PPR_At4g14850-like_plant"/>
</dbReference>
<dbReference type="OrthoDB" id="1882346at2759"/>
<dbReference type="InterPro" id="IPR002885">
    <property type="entry name" value="PPR_rpt"/>
</dbReference>
<dbReference type="NCBIfam" id="TIGR00756">
    <property type="entry name" value="PPR"/>
    <property type="match status" value="4"/>
</dbReference>
<organism evidence="3 4">
    <name type="scientific">Helianthus annuus</name>
    <name type="common">Common sunflower</name>
    <dbReference type="NCBI Taxonomy" id="4232"/>
    <lineage>
        <taxon>Eukaryota</taxon>
        <taxon>Viridiplantae</taxon>
        <taxon>Streptophyta</taxon>
        <taxon>Embryophyta</taxon>
        <taxon>Tracheophyta</taxon>
        <taxon>Spermatophyta</taxon>
        <taxon>Magnoliopsida</taxon>
        <taxon>eudicotyledons</taxon>
        <taxon>Gunneridae</taxon>
        <taxon>Pentapetalae</taxon>
        <taxon>asterids</taxon>
        <taxon>campanulids</taxon>
        <taxon>Asterales</taxon>
        <taxon>Asteraceae</taxon>
        <taxon>Asteroideae</taxon>
        <taxon>Heliantheae alliance</taxon>
        <taxon>Heliantheae</taxon>
        <taxon>Helianthus</taxon>
    </lineage>
</organism>
<dbReference type="Pfam" id="PF01535">
    <property type="entry name" value="PPR"/>
    <property type="match status" value="7"/>
</dbReference>
<dbReference type="GO" id="GO:0003723">
    <property type="term" value="F:RNA binding"/>
    <property type="evidence" value="ECO:0007669"/>
    <property type="project" value="InterPro"/>
</dbReference>
<reference evidence="3" key="1">
    <citation type="journal article" date="2017" name="Nature">
        <title>The sunflower genome provides insights into oil metabolism, flowering and Asterid evolution.</title>
        <authorList>
            <person name="Badouin H."/>
            <person name="Gouzy J."/>
            <person name="Grassa C.J."/>
            <person name="Murat F."/>
            <person name="Staton S.E."/>
            <person name="Cottret L."/>
            <person name="Lelandais-Briere C."/>
            <person name="Owens G.L."/>
            <person name="Carrere S."/>
            <person name="Mayjonade B."/>
            <person name="Legrand L."/>
            <person name="Gill N."/>
            <person name="Kane N.C."/>
            <person name="Bowers J.E."/>
            <person name="Hubner S."/>
            <person name="Bellec A."/>
            <person name="Berard A."/>
            <person name="Berges H."/>
            <person name="Blanchet N."/>
            <person name="Boniface M.C."/>
            <person name="Brunel D."/>
            <person name="Catrice O."/>
            <person name="Chaidir N."/>
            <person name="Claudel C."/>
            <person name="Donnadieu C."/>
            <person name="Faraut T."/>
            <person name="Fievet G."/>
            <person name="Helmstetter N."/>
            <person name="King M."/>
            <person name="Knapp S.J."/>
            <person name="Lai Z."/>
            <person name="Le Paslier M.C."/>
            <person name="Lippi Y."/>
            <person name="Lorenzon L."/>
            <person name="Mandel J.R."/>
            <person name="Marage G."/>
            <person name="Marchand G."/>
            <person name="Marquand E."/>
            <person name="Bret-Mestries E."/>
            <person name="Morien E."/>
            <person name="Nambeesan S."/>
            <person name="Nguyen T."/>
            <person name="Pegot-Espagnet P."/>
            <person name="Pouilly N."/>
            <person name="Raftis F."/>
            <person name="Sallet E."/>
            <person name="Schiex T."/>
            <person name="Thomas J."/>
            <person name="Vandecasteele C."/>
            <person name="Vares D."/>
            <person name="Vear F."/>
            <person name="Vautrin S."/>
            <person name="Crespi M."/>
            <person name="Mangin B."/>
            <person name="Burke J.M."/>
            <person name="Salse J."/>
            <person name="Munos S."/>
            <person name="Vincourt P."/>
            <person name="Rieseberg L.H."/>
            <person name="Langlade N.B."/>
        </authorList>
    </citation>
    <scope>NUCLEOTIDE SEQUENCE</scope>
    <source>
        <tissue evidence="3">Leaves</tissue>
    </source>
</reference>
<evidence type="ECO:0000313" key="3">
    <source>
        <dbReference type="EMBL" id="KAF5767540.1"/>
    </source>
</evidence>
<protein>
    <submittedName>
        <fullName evidence="3">Tetratricopeptide-like helical domain superfamily</fullName>
    </submittedName>
</protein>
<dbReference type="SUPFAM" id="SSF48452">
    <property type="entry name" value="TPR-like"/>
    <property type="match status" value="2"/>
</dbReference>
<dbReference type="InterPro" id="IPR011990">
    <property type="entry name" value="TPR-like_helical_dom_sf"/>
</dbReference>
<dbReference type="Gene3D" id="1.25.40.10">
    <property type="entry name" value="Tetratricopeptide repeat domain"/>
    <property type="match status" value="6"/>
</dbReference>
<keyword evidence="1" id="KW-0677">Repeat</keyword>
<dbReference type="AlphaFoldDB" id="A0A9K3E5S0"/>
<evidence type="ECO:0000313" key="4">
    <source>
        <dbReference type="Proteomes" id="UP000215914"/>
    </source>
</evidence>
<comment type="caution">
    <text evidence="3">The sequence shown here is derived from an EMBL/GenBank/DDBJ whole genome shotgun (WGS) entry which is preliminary data.</text>
</comment>
<feature type="repeat" description="PPR" evidence="2">
    <location>
        <begin position="517"/>
        <end position="551"/>
    </location>
</feature>
<feature type="repeat" description="PPR" evidence="2">
    <location>
        <begin position="621"/>
        <end position="655"/>
    </location>
</feature>